<sequence length="204" mass="22293">MSTGVKYIVCILCSPDVLCGPQYRNFVLDVVKAVSLSLIGPSVPSSSKAGTPSAKKIWRPTRVLALGAGVRVSQSLRPAIQEPHFFPSRGPGLTPQPAVPTSTFPPTLLDSPWVRCCLRSAFHNPALKPRIAASVRPSSRFEAPVTVSVQAQSRNGCKRDKLAIGDHQIWGRERGAPARACRRLCLQRERLDHHCDRPRGSRCL</sequence>
<dbReference type="GeneID" id="87823466"/>
<reference evidence="1" key="1">
    <citation type="journal article" date="2023" name="Mol. Phylogenet. Evol.">
        <title>Genome-scale phylogeny and comparative genomics of the fungal order Sordariales.</title>
        <authorList>
            <person name="Hensen N."/>
            <person name="Bonometti L."/>
            <person name="Westerberg I."/>
            <person name="Brannstrom I.O."/>
            <person name="Guillou S."/>
            <person name="Cros-Aarteil S."/>
            <person name="Calhoun S."/>
            <person name="Haridas S."/>
            <person name="Kuo A."/>
            <person name="Mondo S."/>
            <person name="Pangilinan J."/>
            <person name="Riley R."/>
            <person name="LaButti K."/>
            <person name="Andreopoulos B."/>
            <person name="Lipzen A."/>
            <person name="Chen C."/>
            <person name="Yan M."/>
            <person name="Daum C."/>
            <person name="Ng V."/>
            <person name="Clum A."/>
            <person name="Steindorff A."/>
            <person name="Ohm R.A."/>
            <person name="Martin F."/>
            <person name="Silar P."/>
            <person name="Natvig D.O."/>
            <person name="Lalanne C."/>
            <person name="Gautier V."/>
            <person name="Ament-Velasquez S.L."/>
            <person name="Kruys A."/>
            <person name="Hutchinson M.I."/>
            <person name="Powell A.J."/>
            <person name="Barry K."/>
            <person name="Miller A.N."/>
            <person name="Grigoriev I.V."/>
            <person name="Debuchy R."/>
            <person name="Gladieux P."/>
            <person name="Hiltunen Thoren M."/>
            <person name="Johannesson H."/>
        </authorList>
    </citation>
    <scope>NUCLEOTIDE SEQUENCE</scope>
    <source>
        <strain evidence="1">CBS 731.68</strain>
    </source>
</reference>
<evidence type="ECO:0000313" key="2">
    <source>
        <dbReference type="Proteomes" id="UP001302602"/>
    </source>
</evidence>
<gene>
    <name evidence="1" type="ORF">N657DRAFT_303162</name>
</gene>
<protein>
    <submittedName>
        <fullName evidence="1">Uncharacterized protein</fullName>
    </submittedName>
</protein>
<proteinExistence type="predicted"/>
<name>A0AAN6Z605_9PEZI</name>
<dbReference type="Proteomes" id="UP001302602">
    <property type="component" value="Unassembled WGS sequence"/>
</dbReference>
<organism evidence="1 2">
    <name type="scientific">Parathielavia appendiculata</name>
    <dbReference type="NCBI Taxonomy" id="2587402"/>
    <lineage>
        <taxon>Eukaryota</taxon>
        <taxon>Fungi</taxon>
        <taxon>Dikarya</taxon>
        <taxon>Ascomycota</taxon>
        <taxon>Pezizomycotina</taxon>
        <taxon>Sordariomycetes</taxon>
        <taxon>Sordariomycetidae</taxon>
        <taxon>Sordariales</taxon>
        <taxon>Chaetomiaceae</taxon>
        <taxon>Parathielavia</taxon>
    </lineage>
</organism>
<evidence type="ECO:0000313" key="1">
    <source>
        <dbReference type="EMBL" id="KAK4126337.1"/>
    </source>
</evidence>
<dbReference type="EMBL" id="MU853225">
    <property type="protein sequence ID" value="KAK4126337.1"/>
    <property type="molecule type" value="Genomic_DNA"/>
</dbReference>
<keyword evidence="2" id="KW-1185">Reference proteome</keyword>
<reference evidence="1" key="2">
    <citation type="submission" date="2023-05" db="EMBL/GenBank/DDBJ databases">
        <authorList>
            <consortium name="Lawrence Berkeley National Laboratory"/>
            <person name="Steindorff A."/>
            <person name="Hensen N."/>
            <person name="Bonometti L."/>
            <person name="Westerberg I."/>
            <person name="Brannstrom I.O."/>
            <person name="Guillou S."/>
            <person name="Cros-Aarteil S."/>
            <person name="Calhoun S."/>
            <person name="Haridas S."/>
            <person name="Kuo A."/>
            <person name="Mondo S."/>
            <person name="Pangilinan J."/>
            <person name="Riley R."/>
            <person name="Labutti K."/>
            <person name="Andreopoulos B."/>
            <person name="Lipzen A."/>
            <person name="Chen C."/>
            <person name="Yanf M."/>
            <person name="Daum C."/>
            <person name="Ng V."/>
            <person name="Clum A."/>
            <person name="Ohm R."/>
            <person name="Martin F."/>
            <person name="Silar P."/>
            <person name="Natvig D."/>
            <person name="Lalanne C."/>
            <person name="Gautier V."/>
            <person name="Ament-Velasquez S.L."/>
            <person name="Kruys A."/>
            <person name="Hutchinson M.I."/>
            <person name="Powell A.J."/>
            <person name="Barry K."/>
            <person name="Miller A.N."/>
            <person name="Grigoriev I.V."/>
            <person name="Debuchy R."/>
            <person name="Gladieux P."/>
            <person name="Thoren M.H."/>
            <person name="Johannesson H."/>
        </authorList>
    </citation>
    <scope>NUCLEOTIDE SEQUENCE</scope>
    <source>
        <strain evidence="1">CBS 731.68</strain>
    </source>
</reference>
<comment type="caution">
    <text evidence="1">The sequence shown here is derived from an EMBL/GenBank/DDBJ whole genome shotgun (WGS) entry which is preliminary data.</text>
</comment>
<dbReference type="AlphaFoldDB" id="A0AAN6Z605"/>
<dbReference type="RefSeq" id="XP_062650108.1">
    <property type="nucleotide sequence ID" value="XM_062786698.1"/>
</dbReference>
<accession>A0AAN6Z605</accession>